<dbReference type="Pfam" id="PF01804">
    <property type="entry name" value="Penicil_amidase"/>
    <property type="match status" value="1"/>
</dbReference>
<evidence type="ECO:0000256" key="1">
    <source>
        <dbReference type="ARBA" id="ARBA00006586"/>
    </source>
</evidence>
<evidence type="ECO:0000256" key="3">
    <source>
        <dbReference type="ARBA" id="ARBA00022801"/>
    </source>
</evidence>
<comment type="similarity">
    <text evidence="1">Belongs to the peptidase S45 family.</text>
</comment>
<dbReference type="GO" id="GO:0017000">
    <property type="term" value="P:antibiotic biosynthetic process"/>
    <property type="evidence" value="ECO:0007669"/>
    <property type="project" value="InterPro"/>
</dbReference>
<name>A0A1T4PTE4_VIBCI</name>
<dbReference type="InterPro" id="IPR043147">
    <property type="entry name" value="Penicillin_amidase_A-knob"/>
</dbReference>
<dbReference type="GO" id="GO:0016811">
    <property type="term" value="F:hydrolase activity, acting on carbon-nitrogen (but not peptide) bonds, in linear amides"/>
    <property type="evidence" value="ECO:0007669"/>
    <property type="project" value="InterPro"/>
</dbReference>
<keyword evidence="6" id="KW-1185">Reference proteome</keyword>
<protein>
    <submittedName>
        <fullName evidence="5">Acyl-homoserine-lactone acylase</fullName>
    </submittedName>
</protein>
<dbReference type="STRING" id="1123491.SAMN02745782_01887"/>
<dbReference type="AlphaFoldDB" id="A0A1T4PTE4"/>
<dbReference type="Gene3D" id="1.10.439.10">
    <property type="entry name" value="Penicillin Amidohydrolase, domain 1"/>
    <property type="match status" value="1"/>
</dbReference>
<accession>A0A1T4PTE4</accession>
<dbReference type="RefSeq" id="WP_078926268.1">
    <property type="nucleotide sequence ID" value="NZ_FUXB01000008.1"/>
</dbReference>
<dbReference type="InterPro" id="IPR023343">
    <property type="entry name" value="Penicillin_amidase_dom1"/>
</dbReference>
<dbReference type="EMBL" id="FUXB01000008">
    <property type="protein sequence ID" value="SJZ94934.1"/>
    <property type="molecule type" value="Genomic_DNA"/>
</dbReference>
<dbReference type="OrthoDB" id="9760084at2"/>
<keyword evidence="4" id="KW-0865">Zymogen</keyword>
<dbReference type="Gene3D" id="3.60.20.10">
    <property type="entry name" value="Glutamine Phosphoribosylpyrophosphate, subunit 1, domain 1"/>
    <property type="match status" value="1"/>
</dbReference>
<dbReference type="PANTHER" id="PTHR34218">
    <property type="entry name" value="PEPTIDASE S45 PENICILLIN AMIDASE"/>
    <property type="match status" value="1"/>
</dbReference>
<sequence>MHNSPCKQVTIRWTENEVPHITANNYESLGFGYGYVHARDRLCEVSGQAITLRGERSKHYGAEQFSTIGFLKTTNLNSDLMFRLRLPKPWVANELNKLSKNTRAYIRGYVAGLNHYVSQMTEEESATISPEEVLVYFEEEDVVRAAMRFGIMKELVEIGPYLVSSATQWRETPPHHADDSPHAKPIEVEGGFGSNAWAYGGDVVEGKHAILLGNPHSAWKRTPHQQRIYMHQYHLTIPGELDVAGTSFLGFPFPMTGYNSHVAWSILDAATVTPFVLQKMEINRVQDSWRYRMDDQEKALSLKSIVIEVLEDSGQVAPRCYEFLESEWGPLYFLPQRPGRPEGWYAITNPGEHNAKGLDQFLAAAHATSTREFVTAIEHHRGILCQLIVADKAGDIAYVIAGNVPPISDQELEQYHVDDDSAAFNVLDGTRSCASLRDTNGHPLMAPTSFYPTILSRGIIHNTNNSYKFTEYGKTQPDYPSVFGQHKENYQIGKPIAAKLHYDPRLIMSAQRMKELLTEGQITAEKVLPVIFDNRNYAAETFLDDLLMLENVHSSQVVQRACQVLRRWDRKNNSQSKGALLFHQFWNRIVQKKLLRVPSNGDPELGSQLDMSPKHIPIILQALEETVCELDCLGFELDKAWGEVLYQTTGGVQIPMHGGSYQEGLLNGEMPAPLCETGFPYILFGSAYIQLVTWQEGELVVHALLSHGQRDGVESLGRTAQLTLFANKQLYRIPYSKQDLDMADVIDTLTLSRSSMDNPEIATPSIRLT</sequence>
<evidence type="ECO:0000313" key="6">
    <source>
        <dbReference type="Proteomes" id="UP000190834"/>
    </source>
</evidence>
<dbReference type="Gene3D" id="1.10.1400.10">
    <property type="match status" value="1"/>
</dbReference>
<gene>
    <name evidence="5" type="ORF">SAMN02745782_01887</name>
</gene>
<proteinExistence type="inferred from homology"/>
<dbReference type="GeneID" id="70583938"/>
<reference evidence="6" key="1">
    <citation type="submission" date="2017-02" db="EMBL/GenBank/DDBJ databases">
        <authorList>
            <person name="Varghese N."/>
            <person name="Submissions S."/>
        </authorList>
    </citation>
    <scope>NUCLEOTIDE SEQUENCE [LARGE SCALE GENOMIC DNA]</scope>
    <source>
        <strain evidence="6">DSM 19608</strain>
    </source>
</reference>
<evidence type="ECO:0000313" key="5">
    <source>
        <dbReference type="EMBL" id="SJZ94934.1"/>
    </source>
</evidence>
<evidence type="ECO:0000256" key="4">
    <source>
        <dbReference type="ARBA" id="ARBA00023145"/>
    </source>
</evidence>
<organism evidence="5 6">
    <name type="scientific">Vibrio cincinnatiensis DSM 19608</name>
    <dbReference type="NCBI Taxonomy" id="1123491"/>
    <lineage>
        <taxon>Bacteria</taxon>
        <taxon>Pseudomonadati</taxon>
        <taxon>Pseudomonadota</taxon>
        <taxon>Gammaproteobacteria</taxon>
        <taxon>Vibrionales</taxon>
        <taxon>Vibrionaceae</taxon>
        <taxon>Vibrio</taxon>
    </lineage>
</organism>
<dbReference type="InterPro" id="IPR043146">
    <property type="entry name" value="Penicillin_amidase_N_B-knob"/>
</dbReference>
<keyword evidence="2" id="KW-0732">Signal</keyword>
<keyword evidence="3" id="KW-0378">Hydrolase</keyword>
<evidence type="ECO:0000256" key="2">
    <source>
        <dbReference type="ARBA" id="ARBA00022729"/>
    </source>
</evidence>
<dbReference type="SUPFAM" id="SSF56235">
    <property type="entry name" value="N-terminal nucleophile aminohydrolases (Ntn hydrolases)"/>
    <property type="match status" value="1"/>
</dbReference>
<dbReference type="Gene3D" id="2.30.120.10">
    <property type="match status" value="1"/>
</dbReference>
<dbReference type="PANTHER" id="PTHR34218:SF3">
    <property type="entry name" value="ACYL-HOMOSERINE LACTONE ACYLASE PVDQ"/>
    <property type="match status" value="1"/>
</dbReference>
<dbReference type="Proteomes" id="UP000190834">
    <property type="component" value="Unassembled WGS sequence"/>
</dbReference>
<dbReference type="InterPro" id="IPR002692">
    <property type="entry name" value="S45"/>
</dbReference>
<dbReference type="InterPro" id="IPR029055">
    <property type="entry name" value="Ntn_hydrolases_N"/>
</dbReference>